<comment type="caution">
    <text evidence="2">The sequence shown here is derived from an EMBL/GenBank/DDBJ whole genome shotgun (WGS) entry which is preliminary data.</text>
</comment>
<keyword evidence="3" id="KW-1185">Reference proteome</keyword>
<feature type="compositionally biased region" description="Polar residues" evidence="1">
    <location>
        <begin position="16"/>
        <end position="39"/>
    </location>
</feature>
<dbReference type="Gene3D" id="1.20.1260.10">
    <property type="match status" value="1"/>
</dbReference>
<name>A0A6G1X2M5_9BACI</name>
<protein>
    <submittedName>
        <fullName evidence="2">Spore coat protein</fullName>
    </submittedName>
</protein>
<evidence type="ECO:0000313" key="2">
    <source>
        <dbReference type="EMBL" id="MRG85145.1"/>
    </source>
</evidence>
<keyword evidence="2" id="KW-0946">Virion</keyword>
<feature type="region of interest" description="Disordered" evidence="1">
    <location>
        <begin position="16"/>
        <end position="42"/>
    </location>
</feature>
<dbReference type="Proteomes" id="UP000480185">
    <property type="component" value="Unassembled WGS sequence"/>
</dbReference>
<dbReference type="OrthoDB" id="1647790at2"/>
<keyword evidence="2" id="KW-0167">Capsid protein</keyword>
<proteinExistence type="predicted"/>
<gene>
    <name evidence="2" type="ORF">GH754_02250</name>
</gene>
<evidence type="ECO:0000256" key="1">
    <source>
        <dbReference type="SAM" id="MobiDB-lite"/>
    </source>
</evidence>
<reference evidence="2 3" key="1">
    <citation type="submission" date="2019-11" db="EMBL/GenBank/DDBJ databases">
        <authorList>
            <person name="Li J."/>
        </authorList>
    </citation>
    <scope>NUCLEOTIDE SEQUENCE [LARGE SCALE GENOMIC DNA]</scope>
    <source>
        <strain evidence="2 3">J4</strain>
    </source>
</reference>
<evidence type="ECO:0000313" key="3">
    <source>
        <dbReference type="Proteomes" id="UP000480185"/>
    </source>
</evidence>
<sequence>MTNQDQLQQQAERNMQMQNLQQSQKISNQETQVPKTPQMNERDFINDILTTEKYMTAAYSTAMNEVSNQTLYSDLATIFKETQDCQRNLFDMMFKKGWYSLEVADQQKMQQSYQQFAGYSNQLPFLQ</sequence>
<dbReference type="EMBL" id="WJNH01000001">
    <property type="protein sequence ID" value="MRG85145.1"/>
    <property type="molecule type" value="Genomic_DNA"/>
</dbReference>
<dbReference type="InterPro" id="IPR012851">
    <property type="entry name" value="Spore_coat_CotF-like"/>
</dbReference>
<dbReference type="AlphaFoldDB" id="A0A6G1X2M5"/>
<organism evidence="2 3">
    <name type="scientific">Salinibacillus xinjiangensis</name>
    <dbReference type="NCBI Taxonomy" id="1229268"/>
    <lineage>
        <taxon>Bacteria</taxon>
        <taxon>Bacillati</taxon>
        <taxon>Bacillota</taxon>
        <taxon>Bacilli</taxon>
        <taxon>Bacillales</taxon>
        <taxon>Bacillaceae</taxon>
        <taxon>Salinibacillus</taxon>
    </lineage>
</organism>
<dbReference type="InterPro" id="IPR012347">
    <property type="entry name" value="Ferritin-like"/>
</dbReference>
<dbReference type="Pfam" id="PF07875">
    <property type="entry name" value="Coat_F"/>
    <property type="match status" value="1"/>
</dbReference>
<accession>A0A6G1X2M5</accession>